<keyword evidence="1" id="KW-0812">Transmembrane</keyword>
<evidence type="ECO:0000256" key="1">
    <source>
        <dbReference type="SAM" id="Phobius"/>
    </source>
</evidence>
<dbReference type="Proteomes" id="UP000001542">
    <property type="component" value="Unassembled WGS sequence"/>
</dbReference>
<dbReference type="KEGG" id="tva:5468414"/>
<dbReference type="OrthoDB" id="10552041at2759"/>
<dbReference type="EMBL" id="DS113181">
    <property type="protein sequence ID" value="EAY22855.1"/>
    <property type="molecule type" value="Genomic_DNA"/>
</dbReference>
<evidence type="ECO:0000313" key="3">
    <source>
        <dbReference type="Proteomes" id="UP000001542"/>
    </source>
</evidence>
<feature type="transmembrane region" description="Helical" evidence="1">
    <location>
        <begin position="353"/>
        <end position="372"/>
    </location>
</feature>
<name>A2D9J9_TRIV3</name>
<sequence length="373" mass="43234">MIVDDPDTWIHNVSTEYKDAIPDMRWQREYIAGVTDIESDYIGSFDTFLNFPLNLLSVDELVKAKLYSKTADYQSRAFGILMNIENLDFTNIDSLFVLSLALRSNSKLFNEIKAMPSFDIYLWLIGQIMENDPVLAATLWNDKLMIPQYYKDRVKLQGIILLLEPLCKSWSDIEIPSLDSDKYETIFAFAYGNAPVDIKNLCQFILPRLIPHIAESNASHLYFRRMLPYCVMENRKGRKCAFKILEEILGHHTHFPSCVSTWISMHPYCVAASNNLLVDIERKGIMTTQLKPLLRQLIRINKLLQSGKITLTQETKMELPRSLWRVEFPPPEEEVKICTNTCKLVLKTYQSKWLTVLPALIILIVSYILYVYL</sequence>
<dbReference type="VEuPathDB" id="TrichDB:TVAGG3_0293160"/>
<reference evidence="2" key="1">
    <citation type="submission" date="2006-10" db="EMBL/GenBank/DDBJ databases">
        <authorList>
            <person name="Amadeo P."/>
            <person name="Zhao Q."/>
            <person name="Wortman J."/>
            <person name="Fraser-Liggett C."/>
            <person name="Carlton J."/>
        </authorList>
    </citation>
    <scope>NUCLEOTIDE SEQUENCE</scope>
    <source>
        <strain evidence="2">G3</strain>
    </source>
</reference>
<proteinExistence type="predicted"/>
<protein>
    <submittedName>
        <fullName evidence="2">Uncharacterized protein</fullName>
    </submittedName>
</protein>
<keyword evidence="3" id="KW-1185">Reference proteome</keyword>
<dbReference type="InParanoid" id="A2D9J9"/>
<evidence type="ECO:0000313" key="2">
    <source>
        <dbReference type="EMBL" id="EAY22855.1"/>
    </source>
</evidence>
<dbReference type="RefSeq" id="XP_001583841.1">
    <property type="nucleotide sequence ID" value="XM_001583791.1"/>
</dbReference>
<dbReference type="AlphaFoldDB" id="A2D9J9"/>
<gene>
    <name evidence="2" type="ORF">TVAG_076020</name>
</gene>
<accession>A2D9J9</accession>
<dbReference type="VEuPathDB" id="TrichDB:TVAG_076020"/>
<reference evidence="2" key="2">
    <citation type="journal article" date="2007" name="Science">
        <title>Draft genome sequence of the sexually transmitted pathogen Trichomonas vaginalis.</title>
        <authorList>
            <person name="Carlton J.M."/>
            <person name="Hirt R.P."/>
            <person name="Silva J.C."/>
            <person name="Delcher A.L."/>
            <person name="Schatz M."/>
            <person name="Zhao Q."/>
            <person name="Wortman J.R."/>
            <person name="Bidwell S.L."/>
            <person name="Alsmark U.C.M."/>
            <person name="Besteiro S."/>
            <person name="Sicheritz-Ponten T."/>
            <person name="Noel C.J."/>
            <person name="Dacks J.B."/>
            <person name="Foster P.G."/>
            <person name="Simillion C."/>
            <person name="Van de Peer Y."/>
            <person name="Miranda-Saavedra D."/>
            <person name="Barton G.J."/>
            <person name="Westrop G.D."/>
            <person name="Mueller S."/>
            <person name="Dessi D."/>
            <person name="Fiori P.L."/>
            <person name="Ren Q."/>
            <person name="Paulsen I."/>
            <person name="Zhang H."/>
            <person name="Bastida-Corcuera F.D."/>
            <person name="Simoes-Barbosa A."/>
            <person name="Brown M.T."/>
            <person name="Hayes R.D."/>
            <person name="Mukherjee M."/>
            <person name="Okumura C.Y."/>
            <person name="Schneider R."/>
            <person name="Smith A.J."/>
            <person name="Vanacova S."/>
            <person name="Villalvazo M."/>
            <person name="Haas B.J."/>
            <person name="Pertea M."/>
            <person name="Feldblyum T.V."/>
            <person name="Utterback T.R."/>
            <person name="Shu C.L."/>
            <person name="Osoegawa K."/>
            <person name="de Jong P.J."/>
            <person name="Hrdy I."/>
            <person name="Horvathova L."/>
            <person name="Zubacova Z."/>
            <person name="Dolezal P."/>
            <person name="Malik S.B."/>
            <person name="Logsdon J.M. Jr."/>
            <person name="Henze K."/>
            <person name="Gupta A."/>
            <person name="Wang C.C."/>
            <person name="Dunne R.L."/>
            <person name="Upcroft J.A."/>
            <person name="Upcroft P."/>
            <person name="White O."/>
            <person name="Salzberg S.L."/>
            <person name="Tang P."/>
            <person name="Chiu C.-H."/>
            <person name="Lee Y.-S."/>
            <person name="Embley T.M."/>
            <person name="Coombs G.H."/>
            <person name="Mottram J.C."/>
            <person name="Tachezy J."/>
            <person name="Fraser-Liggett C.M."/>
            <person name="Johnson P.J."/>
        </authorList>
    </citation>
    <scope>NUCLEOTIDE SEQUENCE [LARGE SCALE GENOMIC DNA]</scope>
    <source>
        <strain evidence="2">G3</strain>
    </source>
</reference>
<keyword evidence="1" id="KW-1133">Transmembrane helix</keyword>
<organism evidence="2 3">
    <name type="scientific">Trichomonas vaginalis (strain ATCC PRA-98 / G3)</name>
    <dbReference type="NCBI Taxonomy" id="412133"/>
    <lineage>
        <taxon>Eukaryota</taxon>
        <taxon>Metamonada</taxon>
        <taxon>Parabasalia</taxon>
        <taxon>Trichomonadida</taxon>
        <taxon>Trichomonadidae</taxon>
        <taxon>Trichomonas</taxon>
    </lineage>
</organism>
<keyword evidence="1" id="KW-0472">Membrane</keyword>